<reference evidence="3 4" key="1">
    <citation type="submission" date="2012-12" db="EMBL/GenBank/DDBJ databases">
        <title>Whole genome shotgun sequence of Gordonia hirsuta NBRC 16056.</title>
        <authorList>
            <person name="Isaki-Nakamura S."/>
            <person name="Hosoyama A."/>
            <person name="Tsuchikane K."/>
            <person name="Katsumata H."/>
            <person name="Baba S."/>
            <person name="Yamazaki S."/>
            <person name="Fujita N."/>
        </authorList>
    </citation>
    <scope>NUCLEOTIDE SEQUENCE [LARGE SCALE GENOMIC DNA]</scope>
    <source>
        <strain evidence="3 4">NBRC 16056</strain>
    </source>
</reference>
<dbReference type="AlphaFoldDB" id="L7L9D7"/>
<name>L7L9D7_9ACTN</name>
<dbReference type="OrthoDB" id="4774794at2"/>
<dbReference type="InterPro" id="IPR003870">
    <property type="entry name" value="DUF222"/>
</dbReference>
<gene>
    <name evidence="3" type="ORF">GOHSU_12_00330</name>
</gene>
<comment type="caution">
    <text evidence="3">The sequence shown here is derived from an EMBL/GenBank/DDBJ whole genome shotgun (WGS) entry which is preliminary data.</text>
</comment>
<keyword evidence="4" id="KW-1185">Reference proteome</keyword>
<sequence>MGQHDQLPPSSPSSPQPAEPRRWRDADLSPLQLGAKVTLDDDPSPRELRAAQLDRIHRVLSTCKGESYLMWLRLDAVADLIEQHQCGTEPADPAADPASAANSAEFTRLLEPRTQLAAALATAMSISRFRAEALLDQGEALRHRLPECGLLLRDGVIEPRTFARLVFETEGVTDPALLAEIDHRIAEAIRASGQVAPHAAGQQARTIVTLIDAEGARTDREIAKDHIGVTVYSRRGGMATLEITDSAETIVAEENAIDALVKGVCPNDPRSTRRRRADAAAAHFGAKAFTCQCDREDCTAWISSPGSGRSAQLVVHVITDGSTLEGGDKPGHLGGYGTIDASQVRDIADRPGTRVRPLNLTDLTGRAAQQANPYRPSATLDAVIRGLFPTCTWPGCERPAHRCQLDHVTEFNHDHPEAGGATCYCNINPKCLFHHQLKTFGDDWLDDQIVDAHGTVWTEVTTPHGVTVRTRALNTWLFPGLGLIPCGHGPPIAPGPGDPGAEPTRTLTRTEAKHAYRQRLRARNRMEDPPY</sequence>
<evidence type="ECO:0000259" key="2">
    <source>
        <dbReference type="Pfam" id="PF02720"/>
    </source>
</evidence>
<evidence type="ECO:0000313" key="3">
    <source>
        <dbReference type="EMBL" id="GAC56643.1"/>
    </source>
</evidence>
<dbReference type="EMBL" id="BANT01000012">
    <property type="protein sequence ID" value="GAC56643.1"/>
    <property type="molecule type" value="Genomic_DNA"/>
</dbReference>
<evidence type="ECO:0000313" key="4">
    <source>
        <dbReference type="Proteomes" id="UP000053405"/>
    </source>
</evidence>
<dbReference type="Proteomes" id="UP000053405">
    <property type="component" value="Unassembled WGS sequence"/>
</dbReference>
<dbReference type="Pfam" id="PF02720">
    <property type="entry name" value="DUF222"/>
    <property type="match status" value="1"/>
</dbReference>
<feature type="region of interest" description="Disordered" evidence="1">
    <location>
        <begin position="493"/>
        <end position="531"/>
    </location>
</feature>
<protein>
    <recommendedName>
        <fullName evidence="2">DUF222 domain-containing protein</fullName>
    </recommendedName>
</protein>
<evidence type="ECO:0000256" key="1">
    <source>
        <dbReference type="SAM" id="MobiDB-lite"/>
    </source>
</evidence>
<organism evidence="3 4">
    <name type="scientific">Gordonia hirsuta DSM 44140 = NBRC 16056</name>
    <dbReference type="NCBI Taxonomy" id="1121927"/>
    <lineage>
        <taxon>Bacteria</taxon>
        <taxon>Bacillati</taxon>
        <taxon>Actinomycetota</taxon>
        <taxon>Actinomycetes</taxon>
        <taxon>Mycobacteriales</taxon>
        <taxon>Gordoniaceae</taxon>
        <taxon>Gordonia</taxon>
    </lineage>
</organism>
<feature type="region of interest" description="Disordered" evidence="1">
    <location>
        <begin position="1"/>
        <end position="25"/>
    </location>
</feature>
<accession>L7L9D7</accession>
<dbReference type="RefSeq" id="WP_005937241.1">
    <property type="nucleotide sequence ID" value="NZ_ATVK01000045.1"/>
</dbReference>
<proteinExistence type="predicted"/>
<feature type="compositionally biased region" description="Pro residues" evidence="1">
    <location>
        <begin position="9"/>
        <end position="18"/>
    </location>
</feature>
<dbReference type="STRING" id="1121927.GOHSU_12_00330"/>
<feature type="domain" description="DUF222" evidence="2">
    <location>
        <begin position="113"/>
        <end position="385"/>
    </location>
</feature>
<dbReference type="eggNOG" id="COG1403">
    <property type="taxonomic scope" value="Bacteria"/>
</dbReference>